<comment type="caution">
    <text evidence="1">The sequence shown here is derived from an EMBL/GenBank/DDBJ whole genome shotgun (WGS) entry which is preliminary data.</text>
</comment>
<name>A0ABT4UKI5_9BACT</name>
<proteinExistence type="predicted"/>
<evidence type="ECO:0000313" key="2">
    <source>
        <dbReference type="Proteomes" id="UP001210231"/>
    </source>
</evidence>
<reference evidence="1 2" key="1">
    <citation type="submission" date="2022-12" db="EMBL/GenBank/DDBJ databases">
        <title>Chitinophagaceae gen. sp. nov., a new member of the family Chitinophagaceae, isolated from soil in a chemical factory.</title>
        <authorList>
            <person name="Ke Z."/>
        </authorList>
    </citation>
    <scope>NUCLEOTIDE SEQUENCE [LARGE SCALE GENOMIC DNA]</scope>
    <source>
        <strain evidence="1 2">LY-5</strain>
    </source>
</reference>
<dbReference type="RefSeq" id="WP_407031060.1">
    <property type="nucleotide sequence ID" value="NZ_JAQGEF010000007.1"/>
</dbReference>
<dbReference type="EMBL" id="JAQGEF010000007">
    <property type="protein sequence ID" value="MDA3614735.1"/>
    <property type="molecule type" value="Genomic_DNA"/>
</dbReference>
<accession>A0ABT4UKI5</accession>
<evidence type="ECO:0000313" key="1">
    <source>
        <dbReference type="EMBL" id="MDA3614735.1"/>
    </source>
</evidence>
<keyword evidence="2" id="KW-1185">Reference proteome</keyword>
<gene>
    <name evidence="1" type="ORF">O3P16_07940</name>
</gene>
<organism evidence="1 2">
    <name type="scientific">Polluticaenibacter yanchengensis</name>
    <dbReference type="NCBI Taxonomy" id="3014562"/>
    <lineage>
        <taxon>Bacteria</taxon>
        <taxon>Pseudomonadati</taxon>
        <taxon>Bacteroidota</taxon>
        <taxon>Chitinophagia</taxon>
        <taxon>Chitinophagales</taxon>
        <taxon>Chitinophagaceae</taxon>
        <taxon>Polluticaenibacter</taxon>
    </lineage>
</organism>
<sequence length="123" mass="14890">MILTGKAKADFERWYVGSDDKIKHTLQMDLFYSKPHIERAAYYGAWFRESAFIHIQVYPWGNKIHWCYNLSNWQKDPDLYFYDRLSSLKIRQGREDERFDSYEIAFNEAITKANQIYNETKKD</sequence>
<dbReference type="Proteomes" id="UP001210231">
    <property type="component" value="Unassembled WGS sequence"/>
</dbReference>
<protein>
    <submittedName>
        <fullName evidence="1">Uncharacterized protein</fullName>
    </submittedName>
</protein>